<dbReference type="RefSeq" id="WP_152284596.1">
    <property type="nucleotide sequence ID" value="NZ_WFLI01000038.1"/>
</dbReference>
<comment type="caution">
    <text evidence="1">The sequence shown here is derived from an EMBL/GenBank/DDBJ whole genome shotgun (WGS) entry which is preliminary data.</text>
</comment>
<evidence type="ECO:0000313" key="2">
    <source>
        <dbReference type="Proteomes" id="UP000468717"/>
    </source>
</evidence>
<gene>
    <name evidence="1" type="ORF">GCN75_23780</name>
</gene>
<keyword evidence="2" id="KW-1185">Reference proteome</keyword>
<dbReference type="AlphaFoldDB" id="A0A6I1IA81"/>
<accession>A0A6I1IA81</accession>
<dbReference type="EMBL" id="WFLI01000038">
    <property type="protein sequence ID" value="KAB8061301.1"/>
    <property type="molecule type" value="Genomic_DNA"/>
</dbReference>
<evidence type="ECO:0000313" key="1">
    <source>
        <dbReference type="EMBL" id="KAB8061301.1"/>
    </source>
</evidence>
<name>A0A6I1IA81_9BURK</name>
<evidence type="ECO:0008006" key="3">
    <source>
        <dbReference type="Google" id="ProtNLM"/>
    </source>
</evidence>
<dbReference type="Proteomes" id="UP000468717">
    <property type="component" value="Unassembled WGS sequence"/>
</dbReference>
<protein>
    <recommendedName>
        <fullName evidence="3">Extradiol ring-cleavage dioxygenase LigAB LigA subunit domain-containing protein</fullName>
    </recommendedName>
</protein>
<proteinExistence type="predicted"/>
<reference evidence="1 2" key="1">
    <citation type="submission" date="2019-10" db="EMBL/GenBank/DDBJ databases">
        <title>Three novel species isolated from a subtropical stream in China.</title>
        <authorList>
            <person name="Lu H."/>
        </authorList>
    </citation>
    <scope>NUCLEOTIDE SEQUENCE [LARGE SCALE GENOMIC DNA]</scope>
    <source>
        <strain evidence="1 2">FT13W</strain>
    </source>
</reference>
<organism evidence="1 2">
    <name type="scientific">Janthinobacterium violaceinigrum</name>
    <dbReference type="NCBI Taxonomy" id="2654252"/>
    <lineage>
        <taxon>Bacteria</taxon>
        <taxon>Pseudomonadati</taxon>
        <taxon>Pseudomonadota</taxon>
        <taxon>Betaproteobacteria</taxon>
        <taxon>Burkholderiales</taxon>
        <taxon>Oxalobacteraceae</taxon>
        <taxon>Janthinobacterium</taxon>
    </lineage>
</organism>
<sequence>MSSPALETYLARLYTDDALRAAFLLAPRAQALLHGLSLQEADAMAAMDCIGLQMAAASYRAKRAAHGKKAGAARHGWRRLLPAWLRRSTGL</sequence>